<dbReference type="InParanoid" id="G2XXH0"/>
<dbReference type="Proteomes" id="UP000008177">
    <property type="component" value="Unplaced contigs"/>
</dbReference>
<dbReference type="EMBL" id="FQ790275">
    <property type="protein sequence ID" value="CCD45009.1"/>
    <property type="molecule type" value="Genomic_DNA"/>
</dbReference>
<evidence type="ECO:0000313" key="2">
    <source>
        <dbReference type="Proteomes" id="UP000008177"/>
    </source>
</evidence>
<reference evidence="2" key="1">
    <citation type="journal article" date="2011" name="PLoS Genet.">
        <title>Genomic analysis of the necrotrophic fungal pathogens Sclerotinia sclerotiorum and Botrytis cinerea.</title>
        <authorList>
            <person name="Amselem J."/>
            <person name="Cuomo C.A."/>
            <person name="van Kan J.A."/>
            <person name="Viaud M."/>
            <person name="Benito E.P."/>
            <person name="Couloux A."/>
            <person name="Coutinho P.M."/>
            <person name="de Vries R.P."/>
            <person name="Dyer P.S."/>
            <person name="Fillinger S."/>
            <person name="Fournier E."/>
            <person name="Gout L."/>
            <person name="Hahn M."/>
            <person name="Kohn L."/>
            <person name="Lapalu N."/>
            <person name="Plummer K.M."/>
            <person name="Pradier J.M."/>
            <person name="Quevillon E."/>
            <person name="Sharon A."/>
            <person name="Simon A."/>
            <person name="ten Have A."/>
            <person name="Tudzynski B."/>
            <person name="Tudzynski P."/>
            <person name="Wincker P."/>
            <person name="Andrew M."/>
            <person name="Anthouard V."/>
            <person name="Beever R.E."/>
            <person name="Beffa R."/>
            <person name="Benoit I."/>
            <person name="Bouzid O."/>
            <person name="Brault B."/>
            <person name="Chen Z."/>
            <person name="Choquer M."/>
            <person name="Collemare J."/>
            <person name="Cotton P."/>
            <person name="Danchin E.G."/>
            <person name="Da Silva C."/>
            <person name="Gautier A."/>
            <person name="Giraud C."/>
            <person name="Giraud T."/>
            <person name="Gonzalez C."/>
            <person name="Grossetete S."/>
            <person name="Guldener U."/>
            <person name="Henrissat B."/>
            <person name="Howlett B.J."/>
            <person name="Kodira C."/>
            <person name="Kretschmer M."/>
            <person name="Lappartient A."/>
            <person name="Leroch M."/>
            <person name="Levis C."/>
            <person name="Mauceli E."/>
            <person name="Neuveglise C."/>
            <person name="Oeser B."/>
            <person name="Pearson M."/>
            <person name="Poulain J."/>
            <person name="Poussereau N."/>
            <person name="Quesneville H."/>
            <person name="Rascle C."/>
            <person name="Schumacher J."/>
            <person name="Segurens B."/>
            <person name="Sexton A."/>
            <person name="Silva E."/>
            <person name="Sirven C."/>
            <person name="Soanes D.M."/>
            <person name="Talbot N.J."/>
            <person name="Templeton M."/>
            <person name="Yandava C."/>
            <person name="Yarden O."/>
            <person name="Zeng Q."/>
            <person name="Rollins J.A."/>
            <person name="Lebrun M.H."/>
            <person name="Dickman M."/>
        </authorList>
    </citation>
    <scope>NUCLEOTIDE SEQUENCE [LARGE SCALE GENOMIC DNA]</scope>
    <source>
        <strain evidence="2">T4</strain>
    </source>
</reference>
<proteinExistence type="predicted"/>
<accession>G2XXH0</accession>
<dbReference type="HOGENOM" id="CLU_2830895_0_0_1"/>
<evidence type="ECO:0000313" key="1">
    <source>
        <dbReference type="EMBL" id="CCD45009.1"/>
    </source>
</evidence>
<name>G2XXH0_BOTF4</name>
<sequence length="66" mass="7832">MIGNISGSFERKTGFHYCGDRMSMWGSVCLCGDESYWRLVVVSPRAWYRFMWFDGMYVMNGEKNER</sequence>
<organism evidence="1 2">
    <name type="scientific">Botryotinia fuckeliana (strain T4)</name>
    <name type="common">Noble rot fungus</name>
    <name type="synonym">Botrytis cinerea</name>
    <dbReference type="NCBI Taxonomy" id="999810"/>
    <lineage>
        <taxon>Eukaryota</taxon>
        <taxon>Fungi</taxon>
        <taxon>Dikarya</taxon>
        <taxon>Ascomycota</taxon>
        <taxon>Pezizomycotina</taxon>
        <taxon>Leotiomycetes</taxon>
        <taxon>Helotiales</taxon>
        <taxon>Sclerotiniaceae</taxon>
        <taxon>Botrytis</taxon>
    </lineage>
</organism>
<protein>
    <submittedName>
        <fullName evidence="1">Uncharacterized protein</fullName>
    </submittedName>
</protein>
<dbReference type="AlphaFoldDB" id="G2XXH0"/>
<gene>
    <name evidence="1" type="ORF">BofuT4_uP007260.1</name>
</gene>